<keyword evidence="2 3" id="KW-0378">Hydrolase</keyword>
<name>A0ABW4BC51_9LACO</name>
<evidence type="ECO:0000313" key="6">
    <source>
        <dbReference type="Proteomes" id="UP001597249"/>
    </source>
</evidence>
<reference evidence="6" key="1">
    <citation type="journal article" date="2019" name="Int. J. Syst. Evol. Microbiol.">
        <title>The Global Catalogue of Microorganisms (GCM) 10K type strain sequencing project: providing services to taxonomists for standard genome sequencing and annotation.</title>
        <authorList>
            <consortium name="The Broad Institute Genomics Platform"/>
            <consortium name="The Broad Institute Genome Sequencing Center for Infectious Disease"/>
            <person name="Wu L."/>
            <person name="Ma J."/>
        </authorList>
    </citation>
    <scope>NUCLEOTIDE SEQUENCE [LARGE SCALE GENOMIC DNA]</scope>
    <source>
        <strain evidence="6">CCM 8911</strain>
    </source>
</reference>
<evidence type="ECO:0000259" key="4">
    <source>
        <dbReference type="PROSITE" id="PS51462"/>
    </source>
</evidence>
<dbReference type="InterPro" id="IPR000086">
    <property type="entry name" value="NUDIX_hydrolase_dom"/>
</dbReference>
<comment type="caution">
    <text evidence="5">The sequence shown here is derived from an EMBL/GenBank/DDBJ whole genome shotgun (WGS) entry which is preliminary data.</text>
</comment>
<dbReference type="Gene3D" id="3.90.79.10">
    <property type="entry name" value="Nucleoside Triphosphate Pyrophosphohydrolase"/>
    <property type="match status" value="1"/>
</dbReference>
<dbReference type="PROSITE" id="PS51462">
    <property type="entry name" value="NUDIX"/>
    <property type="match status" value="1"/>
</dbReference>
<dbReference type="Pfam" id="PF00293">
    <property type="entry name" value="NUDIX"/>
    <property type="match status" value="1"/>
</dbReference>
<dbReference type="CDD" id="cd04677">
    <property type="entry name" value="NUDIX_Hydrolase"/>
    <property type="match status" value="1"/>
</dbReference>
<protein>
    <submittedName>
        <fullName evidence="5">NUDIX hydrolase</fullName>
    </submittedName>
</protein>
<dbReference type="Proteomes" id="UP001597249">
    <property type="component" value="Unassembled WGS sequence"/>
</dbReference>
<comment type="similarity">
    <text evidence="3">Belongs to the Nudix hydrolase family.</text>
</comment>
<dbReference type="InterPro" id="IPR020084">
    <property type="entry name" value="NUDIX_hydrolase_CS"/>
</dbReference>
<dbReference type="GO" id="GO:0016787">
    <property type="term" value="F:hydrolase activity"/>
    <property type="evidence" value="ECO:0007669"/>
    <property type="project" value="UniProtKB-KW"/>
</dbReference>
<sequence length="153" mass="16799">MGYIEALRQIVGHRRLILNGSCAVLVNADGALLMQQRNEPAKRWGLPGGLMELGETTRETVVREVAEETGMRLDASALTLLNVYSGEGMRTAANGDQFDMVTTAYYAEHVTGTPQVADAESLQYRWVPFDQLPTNIPAAHRHAIADYLARAGR</sequence>
<accession>A0ABW4BC51</accession>
<feature type="domain" description="Nudix hydrolase" evidence="4">
    <location>
        <begin position="15"/>
        <end position="150"/>
    </location>
</feature>
<dbReference type="PROSITE" id="PS00893">
    <property type="entry name" value="NUDIX_BOX"/>
    <property type="match status" value="1"/>
</dbReference>
<evidence type="ECO:0000256" key="3">
    <source>
        <dbReference type="RuleBase" id="RU003476"/>
    </source>
</evidence>
<dbReference type="RefSeq" id="WP_125585952.1">
    <property type="nucleotide sequence ID" value="NZ_JBHTMO010000030.1"/>
</dbReference>
<dbReference type="PANTHER" id="PTHR43046:SF2">
    <property type="entry name" value="8-OXO-DGTP DIPHOSPHATASE-RELATED"/>
    <property type="match status" value="1"/>
</dbReference>
<comment type="cofactor">
    <cofactor evidence="1">
        <name>Mg(2+)</name>
        <dbReference type="ChEBI" id="CHEBI:18420"/>
    </cofactor>
</comment>
<dbReference type="EMBL" id="JBHTMO010000030">
    <property type="protein sequence ID" value="MFD1393765.1"/>
    <property type="molecule type" value="Genomic_DNA"/>
</dbReference>
<organism evidence="5 6">
    <name type="scientific">Lacticaseibacillus jixianensis</name>
    <dbReference type="NCBI Taxonomy" id="2486012"/>
    <lineage>
        <taxon>Bacteria</taxon>
        <taxon>Bacillati</taxon>
        <taxon>Bacillota</taxon>
        <taxon>Bacilli</taxon>
        <taxon>Lactobacillales</taxon>
        <taxon>Lactobacillaceae</taxon>
        <taxon>Lacticaseibacillus</taxon>
    </lineage>
</organism>
<proteinExistence type="inferred from homology"/>
<dbReference type="PRINTS" id="PR00502">
    <property type="entry name" value="NUDIXFAMILY"/>
</dbReference>
<evidence type="ECO:0000256" key="2">
    <source>
        <dbReference type="ARBA" id="ARBA00022801"/>
    </source>
</evidence>
<dbReference type="SUPFAM" id="SSF55811">
    <property type="entry name" value="Nudix"/>
    <property type="match status" value="1"/>
</dbReference>
<evidence type="ECO:0000313" key="5">
    <source>
        <dbReference type="EMBL" id="MFD1393765.1"/>
    </source>
</evidence>
<dbReference type="InterPro" id="IPR015797">
    <property type="entry name" value="NUDIX_hydrolase-like_dom_sf"/>
</dbReference>
<evidence type="ECO:0000256" key="1">
    <source>
        <dbReference type="ARBA" id="ARBA00001946"/>
    </source>
</evidence>
<gene>
    <name evidence="5" type="ORF">ACFQ3L_09325</name>
</gene>
<keyword evidence="6" id="KW-1185">Reference proteome</keyword>
<dbReference type="InterPro" id="IPR020476">
    <property type="entry name" value="Nudix_hydrolase"/>
</dbReference>
<dbReference type="PANTHER" id="PTHR43046">
    <property type="entry name" value="GDP-MANNOSE MANNOSYL HYDROLASE"/>
    <property type="match status" value="1"/>
</dbReference>